<evidence type="ECO:0000256" key="2">
    <source>
        <dbReference type="PROSITE-ProRule" id="PRU00047"/>
    </source>
</evidence>
<proteinExistence type="predicted"/>
<keyword evidence="1" id="KW-0519">Myristate</keyword>
<evidence type="ECO:0000256" key="1">
    <source>
        <dbReference type="ARBA" id="ARBA00022707"/>
    </source>
</evidence>
<keyword evidence="2" id="KW-0863">Zinc-finger</keyword>
<comment type="caution">
    <text evidence="4">The sequence shown here is derived from an EMBL/GenBank/DDBJ whole genome shotgun (WGS) entry which is preliminary data.</text>
</comment>
<dbReference type="InterPro" id="IPR001878">
    <property type="entry name" value="Znf_CCHC"/>
</dbReference>
<organism evidence="4 5">
    <name type="scientific">Oriolus oriolus</name>
    <name type="common">Eurasian golden oriole</name>
    <name type="synonym">Coracias oriolus</name>
    <dbReference type="NCBI Taxonomy" id="181099"/>
    <lineage>
        <taxon>Eukaryota</taxon>
        <taxon>Metazoa</taxon>
        <taxon>Chordata</taxon>
        <taxon>Craniata</taxon>
        <taxon>Vertebrata</taxon>
        <taxon>Euteleostomi</taxon>
        <taxon>Archelosauria</taxon>
        <taxon>Archosauria</taxon>
        <taxon>Dinosauria</taxon>
        <taxon>Saurischia</taxon>
        <taxon>Theropoda</taxon>
        <taxon>Coelurosauria</taxon>
        <taxon>Aves</taxon>
        <taxon>Neognathae</taxon>
        <taxon>Neoaves</taxon>
        <taxon>Telluraves</taxon>
        <taxon>Australaves</taxon>
        <taxon>Passeriformes</taxon>
        <taxon>Corvoidea</taxon>
        <taxon>Corvidae</taxon>
        <taxon>Oriolus</taxon>
    </lineage>
</organism>
<dbReference type="Proteomes" id="UP000534407">
    <property type="component" value="Unassembled WGS sequence"/>
</dbReference>
<protein>
    <submittedName>
        <fullName evidence="4">GAK5 protein</fullName>
    </submittedName>
</protein>
<dbReference type="Pfam" id="PF14787">
    <property type="entry name" value="zf-CCHC_5"/>
    <property type="match status" value="1"/>
</dbReference>
<keyword evidence="2" id="KW-0479">Metal-binding</keyword>
<keyword evidence="5" id="KW-1185">Reference proteome</keyword>
<dbReference type="InterPro" id="IPR050195">
    <property type="entry name" value="Primate_lentivir_Gag_pol-like"/>
</dbReference>
<sequence>MAAAFAAMRGLPAPSGVCFNCNKPGHFKKDCPALKKDKPKTAPLCQRCRRGPHSANQCHSKYDSIGRLLHRKQGNWDQGSGWRRCALTQVPQPPMQIPVPLMPNGSLPQVFA</sequence>
<feature type="non-terminal residue" evidence="4">
    <location>
        <position position="112"/>
    </location>
</feature>
<gene>
    <name evidence="4" type="primary">Ervk5</name>
    <name evidence="4" type="ORF">ORIORI_R15110</name>
</gene>
<dbReference type="PANTHER" id="PTHR40389:SF2">
    <property type="entry name" value="ENDOGENOUS RETROVIRUS GROUP K MEMBER 24 GAG POLYPROTEIN-RELATED"/>
    <property type="match status" value="1"/>
</dbReference>
<dbReference type="SMART" id="SM00343">
    <property type="entry name" value="ZnF_C2HC"/>
    <property type="match status" value="2"/>
</dbReference>
<accession>A0A7L1PPC6</accession>
<reference evidence="4 5" key="1">
    <citation type="submission" date="2019-09" db="EMBL/GenBank/DDBJ databases">
        <title>Bird 10,000 Genomes (B10K) Project - Family phase.</title>
        <authorList>
            <person name="Zhang G."/>
        </authorList>
    </citation>
    <scope>NUCLEOTIDE SEQUENCE [LARGE SCALE GENOMIC DNA]</scope>
    <source>
        <strain evidence="4">B10K-DU-002-24</strain>
        <tissue evidence="4">Muscle</tissue>
    </source>
</reference>
<keyword evidence="1" id="KW-0449">Lipoprotein</keyword>
<dbReference type="InterPro" id="IPR036875">
    <property type="entry name" value="Znf_CCHC_sf"/>
</dbReference>
<dbReference type="PROSITE" id="PS50158">
    <property type="entry name" value="ZF_CCHC"/>
    <property type="match status" value="1"/>
</dbReference>
<keyword evidence="2" id="KW-0862">Zinc</keyword>
<dbReference type="Gene3D" id="4.10.60.10">
    <property type="entry name" value="Zinc finger, CCHC-type"/>
    <property type="match status" value="1"/>
</dbReference>
<dbReference type="GO" id="GO:0008270">
    <property type="term" value="F:zinc ion binding"/>
    <property type="evidence" value="ECO:0007669"/>
    <property type="project" value="UniProtKB-KW"/>
</dbReference>
<dbReference type="Pfam" id="PF00098">
    <property type="entry name" value="zf-CCHC"/>
    <property type="match status" value="1"/>
</dbReference>
<dbReference type="GO" id="GO:0003676">
    <property type="term" value="F:nucleic acid binding"/>
    <property type="evidence" value="ECO:0007669"/>
    <property type="project" value="InterPro"/>
</dbReference>
<evidence type="ECO:0000313" key="4">
    <source>
        <dbReference type="EMBL" id="NXO13034.1"/>
    </source>
</evidence>
<dbReference type="AlphaFoldDB" id="A0A7L1PPC6"/>
<dbReference type="SUPFAM" id="SSF57756">
    <property type="entry name" value="Retrovirus zinc finger-like domains"/>
    <property type="match status" value="2"/>
</dbReference>
<evidence type="ECO:0000313" key="5">
    <source>
        <dbReference type="Proteomes" id="UP000534407"/>
    </source>
</evidence>
<evidence type="ECO:0000259" key="3">
    <source>
        <dbReference type="PROSITE" id="PS50158"/>
    </source>
</evidence>
<feature type="non-terminal residue" evidence="4">
    <location>
        <position position="1"/>
    </location>
</feature>
<dbReference type="PANTHER" id="PTHR40389">
    <property type="entry name" value="ENDOGENOUS RETROVIRUS GROUP K MEMBER 24 GAG POLYPROTEIN-RELATED"/>
    <property type="match status" value="1"/>
</dbReference>
<dbReference type="EMBL" id="VXBT01007393">
    <property type="protein sequence ID" value="NXO13034.1"/>
    <property type="molecule type" value="Genomic_DNA"/>
</dbReference>
<name>A0A7L1PPC6_ORIOR</name>
<feature type="domain" description="CCHC-type" evidence="3">
    <location>
        <begin position="18"/>
        <end position="32"/>
    </location>
</feature>